<name>A0A0M7A757_9HYPH</name>
<evidence type="ECO:0000256" key="2">
    <source>
        <dbReference type="ARBA" id="ARBA00022448"/>
    </source>
</evidence>
<feature type="transmembrane region" description="Helical" evidence="9">
    <location>
        <begin position="52"/>
        <end position="69"/>
    </location>
</feature>
<protein>
    <recommendedName>
        <fullName evidence="9">TRAP transporter small permease protein</fullName>
    </recommendedName>
</protein>
<dbReference type="GO" id="GO:0022857">
    <property type="term" value="F:transmembrane transporter activity"/>
    <property type="evidence" value="ECO:0007669"/>
    <property type="project" value="UniProtKB-UniRule"/>
</dbReference>
<comment type="subunit">
    <text evidence="9">The complex comprises the extracytoplasmic solute receptor protein and the two transmembrane proteins.</text>
</comment>
<evidence type="ECO:0000256" key="4">
    <source>
        <dbReference type="ARBA" id="ARBA00022519"/>
    </source>
</evidence>
<evidence type="ECO:0000256" key="9">
    <source>
        <dbReference type="RuleBase" id="RU369079"/>
    </source>
</evidence>
<reference evidence="12" key="1">
    <citation type="submission" date="2015-07" db="EMBL/GenBank/DDBJ databases">
        <authorList>
            <person name="Rodrigo-Torres Lidia"/>
            <person name="Arahal R.David."/>
        </authorList>
    </citation>
    <scope>NUCLEOTIDE SEQUENCE [LARGE SCALE GENOMIC DNA]</scope>
    <source>
        <strain evidence="12">CECT 5096</strain>
    </source>
</reference>
<keyword evidence="2 9" id="KW-0813">Transport</keyword>
<evidence type="ECO:0000256" key="1">
    <source>
        <dbReference type="ARBA" id="ARBA00004429"/>
    </source>
</evidence>
<organism evidence="11 12">
    <name type="scientific">Roseibium album</name>
    <dbReference type="NCBI Taxonomy" id="311410"/>
    <lineage>
        <taxon>Bacteria</taxon>
        <taxon>Pseudomonadati</taxon>
        <taxon>Pseudomonadota</taxon>
        <taxon>Alphaproteobacteria</taxon>
        <taxon>Hyphomicrobiales</taxon>
        <taxon>Stappiaceae</taxon>
        <taxon>Roseibium</taxon>
    </lineage>
</organism>
<evidence type="ECO:0000256" key="3">
    <source>
        <dbReference type="ARBA" id="ARBA00022475"/>
    </source>
</evidence>
<evidence type="ECO:0000313" key="11">
    <source>
        <dbReference type="EMBL" id="CTQ69464.1"/>
    </source>
</evidence>
<dbReference type="PANTHER" id="PTHR35011:SF10">
    <property type="entry name" value="TRAP TRANSPORTER SMALL PERMEASE PROTEIN"/>
    <property type="match status" value="1"/>
</dbReference>
<keyword evidence="3" id="KW-1003">Cell membrane</keyword>
<evidence type="ECO:0000256" key="7">
    <source>
        <dbReference type="ARBA" id="ARBA00023136"/>
    </source>
</evidence>
<dbReference type="GO" id="GO:0005886">
    <property type="term" value="C:plasma membrane"/>
    <property type="evidence" value="ECO:0007669"/>
    <property type="project" value="UniProtKB-SubCell"/>
</dbReference>
<feature type="transmembrane region" description="Helical" evidence="9">
    <location>
        <begin position="131"/>
        <end position="155"/>
    </location>
</feature>
<dbReference type="InterPro" id="IPR007387">
    <property type="entry name" value="TRAP_DctQ"/>
</dbReference>
<feature type="transmembrane region" description="Helical" evidence="9">
    <location>
        <begin position="20"/>
        <end position="40"/>
    </location>
</feature>
<comment type="similarity">
    <text evidence="8 9">Belongs to the TRAP transporter small permease family.</text>
</comment>
<dbReference type="Proteomes" id="UP000049983">
    <property type="component" value="Unassembled WGS sequence"/>
</dbReference>
<keyword evidence="12" id="KW-1185">Reference proteome</keyword>
<keyword evidence="7 9" id="KW-0472">Membrane</keyword>
<accession>A0A0M7A757</accession>
<feature type="transmembrane region" description="Helical" evidence="9">
    <location>
        <begin position="90"/>
        <end position="111"/>
    </location>
</feature>
<dbReference type="GO" id="GO:0015740">
    <property type="term" value="P:C4-dicarboxylate transport"/>
    <property type="evidence" value="ECO:0007669"/>
    <property type="project" value="TreeGrafter"/>
</dbReference>
<dbReference type="STRING" id="311410.LA5095_05922"/>
<sequence>MAIFKLLRTSLDALYKFAGYLGAVFLILILFFVASQMVARWGGGIITGAPDFTGYCMAAASFLALPYALNSGSHIRVSLLLTALGRYRKYGEIWCWAIASYLTYLFAHYAIKFTYESYRFNEISQGHDAWPIWIPQMSMAIGTVLLAVCAFDNLVTTLFTGRDNIHAPGSKPQGD</sequence>
<feature type="domain" description="Tripartite ATP-independent periplasmic transporters DctQ component" evidence="10">
    <location>
        <begin position="31"/>
        <end position="158"/>
    </location>
</feature>
<keyword evidence="5 9" id="KW-0812">Transmembrane</keyword>
<keyword evidence="4 9" id="KW-0997">Cell inner membrane</keyword>
<dbReference type="InterPro" id="IPR055348">
    <property type="entry name" value="DctQ"/>
</dbReference>
<evidence type="ECO:0000256" key="6">
    <source>
        <dbReference type="ARBA" id="ARBA00022989"/>
    </source>
</evidence>
<dbReference type="OrthoDB" id="9797534at2"/>
<comment type="function">
    <text evidence="9">Part of the tripartite ATP-independent periplasmic (TRAP) transport system.</text>
</comment>
<comment type="subcellular location">
    <subcellularLocation>
        <location evidence="1 9">Cell inner membrane</location>
        <topology evidence="1 9">Multi-pass membrane protein</topology>
    </subcellularLocation>
</comment>
<keyword evidence="6 9" id="KW-1133">Transmembrane helix</keyword>
<evidence type="ECO:0000256" key="8">
    <source>
        <dbReference type="ARBA" id="ARBA00038436"/>
    </source>
</evidence>
<proteinExistence type="inferred from homology"/>
<dbReference type="AlphaFoldDB" id="A0A0M7A757"/>
<dbReference type="EMBL" id="CXWC01000006">
    <property type="protein sequence ID" value="CTQ69464.1"/>
    <property type="molecule type" value="Genomic_DNA"/>
</dbReference>
<evidence type="ECO:0000256" key="5">
    <source>
        <dbReference type="ARBA" id="ARBA00022692"/>
    </source>
</evidence>
<gene>
    <name evidence="11" type="ORF">LA5096_02148</name>
</gene>
<dbReference type="Pfam" id="PF04290">
    <property type="entry name" value="DctQ"/>
    <property type="match status" value="1"/>
</dbReference>
<evidence type="ECO:0000259" key="10">
    <source>
        <dbReference type="Pfam" id="PF04290"/>
    </source>
</evidence>
<dbReference type="RefSeq" id="WP_055391547.1">
    <property type="nucleotide sequence ID" value="NZ_CANKXR010000011.1"/>
</dbReference>
<evidence type="ECO:0000313" key="12">
    <source>
        <dbReference type="Proteomes" id="UP000049983"/>
    </source>
</evidence>
<dbReference type="PANTHER" id="PTHR35011">
    <property type="entry name" value="2,3-DIKETO-L-GULONATE TRAP TRANSPORTER SMALL PERMEASE PROTEIN YIAM"/>
    <property type="match status" value="1"/>
</dbReference>
<dbReference type="GeneID" id="97669541"/>